<sequence length="121" mass="13267">MVSERSRGKLFVVETGLSCDSAWYSSDFCITGPMPVQDRMGHVANVNGFPDRITKGIRAYARPCLIRSKGSCPKTDLKQNLAGGPPCCDSRSENLSYGLCTKLDKWKAKGIRACNKDKASF</sequence>
<gene>
    <name evidence="1" type="ORF">VNO77_41659</name>
</gene>
<name>A0AAN9JZM9_CANGL</name>
<dbReference type="AlphaFoldDB" id="A0AAN9JZM9"/>
<comment type="caution">
    <text evidence="1">The sequence shown here is derived from an EMBL/GenBank/DDBJ whole genome shotgun (WGS) entry which is preliminary data.</text>
</comment>
<keyword evidence="2" id="KW-1185">Reference proteome</keyword>
<organism evidence="1 2">
    <name type="scientific">Canavalia gladiata</name>
    <name type="common">Sword bean</name>
    <name type="synonym">Dolichos gladiatus</name>
    <dbReference type="NCBI Taxonomy" id="3824"/>
    <lineage>
        <taxon>Eukaryota</taxon>
        <taxon>Viridiplantae</taxon>
        <taxon>Streptophyta</taxon>
        <taxon>Embryophyta</taxon>
        <taxon>Tracheophyta</taxon>
        <taxon>Spermatophyta</taxon>
        <taxon>Magnoliopsida</taxon>
        <taxon>eudicotyledons</taxon>
        <taxon>Gunneridae</taxon>
        <taxon>Pentapetalae</taxon>
        <taxon>rosids</taxon>
        <taxon>fabids</taxon>
        <taxon>Fabales</taxon>
        <taxon>Fabaceae</taxon>
        <taxon>Papilionoideae</taxon>
        <taxon>50 kb inversion clade</taxon>
        <taxon>NPAAA clade</taxon>
        <taxon>indigoferoid/millettioid clade</taxon>
        <taxon>Phaseoleae</taxon>
        <taxon>Canavalia</taxon>
    </lineage>
</organism>
<dbReference type="EMBL" id="JAYMYQ010000010">
    <property type="protein sequence ID" value="KAK7308067.1"/>
    <property type="molecule type" value="Genomic_DNA"/>
</dbReference>
<evidence type="ECO:0000313" key="2">
    <source>
        <dbReference type="Proteomes" id="UP001367508"/>
    </source>
</evidence>
<proteinExistence type="predicted"/>
<protein>
    <submittedName>
        <fullName evidence="1">Uncharacterized protein</fullName>
    </submittedName>
</protein>
<accession>A0AAN9JZM9</accession>
<dbReference type="Proteomes" id="UP001367508">
    <property type="component" value="Unassembled WGS sequence"/>
</dbReference>
<evidence type="ECO:0000313" key="1">
    <source>
        <dbReference type="EMBL" id="KAK7308067.1"/>
    </source>
</evidence>
<reference evidence="1 2" key="1">
    <citation type="submission" date="2024-01" db="EMBL/GenBank/DDBJ databases">
        <title>The genomes of 5 underutilized Papilionoideae crops provide insights into root nodulation and disease resistanc.</title>
        <authorList>
            <person name="Jiang F."/>
        </authorList>
    </citation>
    <scope>NUCLEOTIDE SEQUENCE [LARGE SCALE GENOMIC DNA]</scope>
    <source>
        <strain evidence="1">LVBAO_FW01</strain>
        <tissue evidence="1">Leaves</tissue>
    </source>
</reference>